<proteinExistence type="predicted"/>
<dbReference type="OrthoDB" id="9762238at2"/>
<dbReference type="Proteomes" id="UP000307749">
    <property type="component" value="Unassembled WGS sequence"/>
</dbReference>
<dbReference type="PANTHER" id="PTHR38690">
    <property type="entry name" value="PROTEASE-RELATED"/>
    <property type="match status" value="1"/>
</dbReference>
<feature type="domain" description="YhdP central" evidence="1">
    <location>
        <begin position="15"/>
        <end position="1278"/>
    </location>
</feature>
<protein>
    <submittedName>
        <fullName evidence="2">TIGR02099 family protein</fullName>
    </submittedName>
</protein>
<comment type="caution">
    <text evidence="2">The sequence shown here is derived from an EMBL/GenBank/DDBJ whole genome shotgun (WGS) entry which is preliminary data.</text>
</comment>
<dbReference type="PANTHER" id="PTHR38690:SF1">
    <property type="entry name" value="PROTEASE"/>
    <property type="match status" value="1"/>
</dbReference>
<evidence type="ECO:0000313" key="2">
    <source>
        <dbReference type="EMBL" id="THD12081.1"/>
    </source>
</evidence>
<accession>A0A4V3UTW0</accession>
<evidence type="ECO:0000259" key="1">
    <source>
        <dbReference type="Pfam" id="PF13116"/>
    </source>
</evidence>
<organism evidence="2 3">
    <name type="scientific">Metallibacterium scheffleri</name>
    <dbReference type="NCBI Taxonomy" id="993689"/>
    <lineage>
        <taxon>Bacteria</taxon>
        <taxon>Pseudomonadati</taxon>
        <taxon>Pseudomonadota</taxon>
        <taxon>Gammaproteobacteria</taxon>
        <taxon>Lysobacterales</taxon>
        <taxon>Rhodanobacteraceae</taxon>
        <taxon>Metallibacterium</taxon>
    </lineage>
</organism>
<dbReference type="STRING" id="993689.GCA_002077135_03188"/>
<gene>
    <name evidence="2" type="ORF">B1806_00550</name>
</gene>
<dbReference type="InterPro" id="IPR011836">
    <property type="entry name" value="YhdP"/>
</dbReference>
<keyword evidence="3" id="KW-1185">Reference proteome</keyword>
<dbReference type="NCBIfam" id="TIGR02099">
    <property type="entry name" value="YhdP family protein"/>
    <property type="match status" value="1"/>
</dbReference>
<reference evidence="2 3" key="1">
    <citation type="submission" date="2017-02" db="EMBL/GenBank/DDBJ databases">
        <title>Whole genome sequencing of Metallibacterium scheffleri DSM 24874 (T).</title>
        <authorList>
            <person name="Kumar S."/>
            <person name="Patil P."/>
            <person name="Patil P.B."/>
        </authorList>
    </citation>
    <scope>NUCLEOTIDE SEQUENCE [LARGE SCALE GENOMIC DNA]</scope>
    <source>
        <strain evidence="2 3">DSM 24874</strain>
    </source>
</reference>
<name>A0A4V3UTW0_9GAMM</name>
<evidence type="ECO:0000313" key="3">
    <source>
        <dbReference type="Proteomes" id="UP000307749"/>
    </source>
</evidence>
<dbReference type="EMBL" id="MWQO01000003">
    <property type="protein sequence ID" value="THD12081.1"/>
    <property type="molecule type" value="Genomic_DNA"/>
</dbReference>
<dbReference type="RefSeq" id="WP_081129463.1">
    <property type="nucleotide sequence ID" value="NZ_LDOS01000002.1"/>
</dbReference>
<dbReference type="Pfam" id="PF13116">
    <property type="entry name" value="YhdP"/>
    <property type="match status" value="1"/>
</dbReference>
<dbReference type="InterPro" id="IPR025263">
    <property type="entry name" value="YhdP_central"/>
</dbReference>
<sequence>MTATPKPRHRSWHRRLRFWLGAVVAAVVITLATAMALGQILLPLAARYPQRVEALLTRELGRPVRFQSMHGIWRPGGPELTLSHLTLGARTGAPLLRLAEAKLRFSFGRLFWPDRHWIELSARGLDLQLARDAAGSWHVAGFGGAAGSGGQSLYSLPVDLKLTDLRVEVQPGPAAPRYGFTADAVLISDRDDALRFGANLRRDGMTHDVHVAGRFSANGHAGALYVDMANADLGQLARDVLVSGYALTRGHGSVRAWLHWRDGRLQQAQVEFDVADVALSGAQARAAQISRLTGTLDVRRDGALWRLRYATPAPRGQAPGLVQAVFTRHAGEPWLRVQAEALQLAPLAPLAGLLPQTPPSLSQWLGVAALQGRIDHADLRWYGPRAYSFVGAVHDLGWAPTGSLPGIDQLDAVVRGDHEAIALELPRQSLTLRYPHVFRSPFALTALSATLAAWHSAAGWKVGIGALDFDAAQFAGSADGTILLRPGQAKPVLDVYAALRRADVAAAKLFWPINIMSPKGVAWLDRALVNGSVESARAVFRGDTADWPFHDDQGQFQALARFREVGLDFDPHWPQAVDLAGSALFENAGLTVNATQGSVLGNPLRHALARISDLGEITLALSANGTGQAPQLLDFVRKSPISNHFRDAIKPLRISGSAGWNFTLVLPLHDVHQFALDGTAQLRQVGVEAPEWQLAIRKINGPMQFNRGGISASGLTAEFRGTPATLTIAAGSDTGVPGRALQASLAGQFDAATLLRGIDALQVYVPRLQGSAPVTLGLRIDAGNGSAGSSDNATRSARVVSTVMPVSSGGAATRMLSVDSTLVGMRLDLPAPLDKPAASSLPLHLEIGLPFAGARLRGTLGGELLSASGRLPAAAGQGFALSLGLGGTPPPPLPAGAAGGLVLAGSTPQLDVSGWSAISAGNSSGARWPLSGSVQTPDALLFGRVFKDLQLQLHSSAQGLQVQASGPTLAGNLNLPDDLQRAGITANLKRLYWPAESAGASGTPAAAVPMAAVNPASLPPLHLRVDDFHLGAAQFGSANFQSTPIAGGLRIDQLDSHSPNVSMRAQGNWMGDAQNNRTQMNIEFSAADLGHMLEALGYQNLVAGGRTVAHLDASWAGAPSAFALDALDGTLKIAVTEGRILEVKPGAGRLLGLFSIAELPRRLMFDFGDVFRKGLAFDSIRGDFTLGNGNAVTHDLEIRGPAADIKVDGRTGLRAHDYDQIVSVSPKVGSTLPLLGAVAGGPVGAAAGLALQGLLGSGLAHASATTYKITGSWEKPLIVKINPAPAGSTARPPPAH</sequence>